<dbReference type="SUPFAM" id="SSF51556">
    <property type="entry name" value="Metallo-dependent hydrolases"/>
    <property type="match status" value="1"/>
</dbReference>
<dbReference type="EMBL" id="PFMD01000001">
    <property type="protein sequence ID" value="PIY97347.1"/>
    <property type="molecule type" value="Genomic_DNA"/>
</dbReference>
<comment type="similarity">
    <text evidence="3">Belongs to the metallo-dependent hydrolases superfamily. DHOase family. Class I DHOase subfamily.</text>
</comment>
<name>A0A2M7RLE6_9BACT</name>
<evidence type="ECO:0000313" key="8">
    <source>
        <dbReference type="Proteomes" id="UP000230779"/>
    </source>
</evidence>
<feature type="domain" description="Amidohydrolase-related" evidence="6">
    <location>
        <begin position="43"/>
        <end position="411"/>
    </location>
</feature>
<evidence type="ECO:0000256" key="4">
    <source>
        <dbReference type="ARBA" id="ARBA00022723"/>
    </source>
</evidence>
<dbReference type="GO" id="GO:0004151">
    <property type="term" value="F:dihydroorotase activity"/>
    <property type="evidence" value="ECO:0007669"/>
    <property type="project" value="UniProtKB-EC"/>
</dbReference>
<reference evidence="7 8" key="1">
    <citation type="submission" date="2017-09" db="EMBL/GenBank/DDBJ databases">
        <title>Depth-based differentiation of microbial function through sediment-hosted aquifers and enrichment of novel symbionts in the deep terrestrial subsurface.</title>
        <authorList>
            <person name="Probst A.J."/>
            <person name="Ladd B."/>
            <person name="Jarett J.K."/>
            <person name="Geller-Mcgrath D.E."/>
            <person name="Sieber C.M."/>
            <person name="Emerson J.B."/>
            <person name="Anantharaman K."/>
            <person name="Thomas B.C."/>
            <person name="Malmstrom R."/>
            <person name="Stieglmeier M."/>
            <person name="Klingl A."/>
            <person name="Woyke T."/>
            <person name="Ryan C.M."/>
            <person name="Banfield J.F."/>
        </authorList>
    </citation>
    <scope>NUCLEOTIDE SEQUENCE [LARGE SCALE GENOMIC DNA]</scope>
    <source>
        <strain evidence="7">CG_4_10_14_0_8_um_filter_42_10</strain>
    </source>
</reference>
<dbReference type="PROSITE" id="PS00483">
    <property type="entry name" value="DIHYDROOROTASE_2"/>
    <property type="match status" value="1"/>
</dbReference>
<organism evidence="7 8">
    <name type="scientific">Candidatus Kerfeldbacteria bacterium CG_4_10_14_0_8_um_filter_42_10</name>
    <dbReference type="NCBI Taxonomy" id="2014248"/>
    <lineage>
        <taxon>Bacteria</taxon>
        <taxon>Candidatus Kerfeldiibacteriota</taxon>
    </lineage>
</organism>
<accession>A0A2M7RLE6</accession>
<dbReference type="GO" id="GO:0046872">
    <property type="term" value="F:metal ion binding"/>
    <property type="evidence" value="ECO:0007669"/>
    <property type="project" value="UniProtKB-KW"/>
</dbReference>
<dbReference type="InterPro" id="IPR050138">
    <property type="entry name" value="DHOase/Allantoinase_Hydrolase"/>
</dbReference>
<dbReference type="InterPro" id="IPR011059">
    <property type="entry name" value="Metal-dep_hydrolase_composite"/>
</dbReference>
<keyword evidence="5 7" id="KW-0378">Hydrolase</keyword>
<proteinExistence type="inferred from homology"/>
<evidence type="ECO:0000256" key="3">
    <source>
        <dbReference type="ARBA" id="ARBA00010286"/>
    </source>
</evidence>
<dbReference type="SUPFAM" id="SSF51338">
    <property type="entry name" value="Composite domain of metallo-dependent hydrolases"/>
    <property type="match status" value="1"/>
</dbReference>
<evidence type="ECO:0000256" key="5">
    <source>
        <dbReference type="ARBA" id="ARBA00022801"/>
    </source>
</evidence>
<dbReference type="GO" id="GO:0006221">
    <property type="term" value="P:pyrimidine nucleotide biosynthetic process"/>
    <property type="evidence" value="ECO:0007669"/>
    <property type="project" value="InterPro"/>
</dbReference>
<dbReference type="GO" id="GO:0006145">
    <property type="term" value="P:purine nucleobase catabolic process"/>
    <property type="evidence" value="ECO:0007669"/>
    <property type="project" value="TreeGrafter"/>
</dbReference>
<keyword evidence="4" id="KW-0479">Metal-binding</keyword>
<dbReference type="AlphaFoldDB" id="A0A2M7RLE6"/>
<protein>
    <submittedName>
        <fullName evidence="7">Dihydroorotase</fullName>
        <ecNumber evidence="7">3.5.2.3</ecNumber>
    </submittedName>
</protein>
<dbReference type="PANTHER" id="PTHR43668">
    <property type="entry name" value="ALLANTOINASE"/>
    <property type="match status" value="1"/>
</dbReference>
<dbReference type="GO" id="GO:0005737">
    <property type="term" value="C:cytoplasm"/>
    <property type="evidence" value="ECO:0007669"/>
    <property type="project" value="TreeGrafter"/>
</dbReference>
<evidence type="ECO:0000313" key="7">
    <source>
        <dbReference type="EMBL" id="PIY97347.1"/>
    </source>
</evidence>
<evidence type="ECO:0000256" key="2">
    <source>
        <dbReference type="ARBA" id="ARBA00002368"/>
    </source>
</evidence>
<dbReference type="PANTHER" id="PTHR43668:SF4">
    <property type="entry name" value="ALLANTOINASE"/>
    <property type="match status" value="1"/>
</dbReference>
<comment type="cofactor">
    <cofactor evidence="1">
        <name>Zn(2+)</name>
        <dbReference type="ChEBI" id="CHEBI:29105"/>
    </cofactor>
</comment>
<evidence type="ECO:0000256" key="1">
    <source>
        <dbReference type="ARBA" id="ARBA00001947"/>
    </source>
</evidence>
<dbReference type="InterPro" id="IPR004722">
    <property type="entry name" value="DHOase"/>
</dbReference>
<comment type="function">
    <text evidence="2">Catalyzes the reversible cyclization of carbamoyl aspartate to dihydroorotate.</text>
</comment>
<dbReference type="Pfam" id="PF01979">
    <property type="entry name" value="Amidohydro_1"/>
    <property type="match status" value="1"/>
</dbReference>
<dbReference type="CDD" id="cd01318">
    <property type="entry name" value="DHOase_IIb"/>
    <property type="match status" value="1"/>
</dbReference>
<dbReference type="InterPro" id="IPR002195">
    <property type="entry name" value="Dihydroorotase_CS"/>
</dbReference>
<dbReference type="GO" id="GO:0004038">
    <property type="term" value="F:allantoinase activity"/>
    <property type="evidence" value="ECO:0007669"/>
    <property type="project" value="TreeGrafter"/>
</dbReference>
<dbReference type="InterPro" id="IPR032466">
    <property type="entry name" value="Metal_Hydrolase"/>
</dbReference>
<dbReference type="Gene3D" id="3.20.20.140">
    <property type="entry name" value="Metal-dependent hydrolases"/>
    <property type="match status" value="1"/>
</dbReference>
<sequence length="435" mass="48508">MSLTLKNCLLNNQITDVLIKAGLIAKIGKHRDSKEVIDCQGLVLLPGLIDGHVHFRSPGFEYKEDWLTGSRAAARGGVTTVLDMPNTSPAIIDQESLDAKRKLVSQKSLVNFGFHFGATAENISLAREIKGVAGIKVFVGSSTGNLLLNNPSDLKELFSESKQLFLVHAENERLIQEQTEKYKNETNPKIHTEIRAPEAAARSVIMLLELAEQTGARIHFCHVSTAKELELISQAKQKGLSVTCEVTPHHLFLTEEEYDKKGNWVKMNPPLRSEKDRQALWQGIKNGIVDTIGTDHAPHTREEKEKDYWHAPAGVPGVETMLPLLLNAVSQGNLGLERLIQLTSANPARIFKIKNKGAIKEEYDADLVLVDLNARRRVIENELETKCGWSPYADRELKGWPVVTIINGNVVFNKGVFFDKIKGMEIEFLSLKRRG</sequence>
<gene>
    <name evidence="7" type="ORF">COY66_00015</name>
</gene>
<dbReference type="EC" id="3.5.2.3" evidence="7"/>
<comment type="caution">
    <text evidence="7">The sequence shown here is derived from an EMBL/GenBank/DDBJ whole genome shotgun (WGS) entry which is preliminary data.</text>
</comment>
<dbReference type="NCBIfam" id="TIGR00857">
    <property type="entry name" value="pyrC_multi"/>
    <property type="match status" value="1"/>
</dbReference>
<dbReference type="Proteomes" id="UP000230779">
    <property type="component" value="Unassembled WGS sequence"/>
</dbReference>
<dbReference type="InterPro" id="IPR006680">
    <property type="entry name" value="Amidohydro-rel"/>
</dbReference>
<dbReference type="HAMAP" id="MF_00220_A">
    <property type="entry name" value="PyrC_classI_A"/>
    <property type="match status" value="1"/>
</dbReference>
<evidence type="ECO:0000259" key="6">
    <source>
        <dbReference type="Pfam" id="PF01979"/>
    </source>
</evidence>